<reference evidence="2 3" key="1">
    <citation type="submission" date="2020-08" db="EMBL/GenBank/DDBJ databases">
        <title>Genomic Encyclopedia of Type Strains, Phase IV (KMG-IV): sequencing the most valuable type-strain genomes for metagenomic binning, comparative biology and taxonomic classification.</title>
        <authorList>
            <person name="Goeker M."/>
        </authorList>
    </citation>
    <scope>NUCLEOTIDE SEQUENCE [LARGE SCALE GENOMIC DNA]</scope>
    <source>
        <strain evidence="2 3">DSM 15867</strain>
    </source>
</reference>
<keyword evidence="1" id="KW-0812">Transmembrane</keyword>
<evidence type="ECO:0000313" key="3">
    <source>
        <dbReference type="Proteomes" id="UP000574769"/>
    </source>
</evidence>
<sequence>MTDSRYDHARDTVSHVYHDARDKAAETLAASKDSVQDAAHRAAHEIEANPLLVLAGGLALGVVIGALLPRSAKEKELLGPLGTRLSETARQAFAAAKDAGYQELDSAGLTKSAAKDRGKDLFDGVIRALSSAGTAAVQSARKVDAA</sequence>
<keyword evidence="1" id="KW-0472">Membrane</keyword>
<comment type="caution">
    <text evidence="2">The sequence shown here is derived from an EMBL/GenBank/DDBJ whole genome shotgun (WGS) entry which is preliminary data.</text>
</comment>
<proteinExistence type="predicted"/>
<keyword evidence="1" id="KW-1133">Transmembrane helix</keyword>
<dbReference type="Proteomes" id="UP000574769">
    <property type="component" value="Unassembled WGS sequence"/>
</dbReference>
<organism evidence="2 3">
    <name type="scientific">Sphingomonas abaci</name>
    <dbReference type="NCBI Taxonomy" id="237611"/>
    <lineage>
        <taxon>Bacteria</taxon>
        <taxon>Pseudomonadati</taxon>
        <taxon>Pseudomonadota</taxon>
        <taxon>Alphaproteobacteria</taxon>
        <taxon>Sphingomonadales</taxon>
        <taxon>Sphingomonadaceae</taxon>
        <taxon>Sphingomonas</taxon>
    </lineage>
</organism>
<evidence type="ECO:0008006" key="4">
    <source>
        <dbReference type="Google" id="ProtNLM"/>
    </source>
</evidence>
<dbReference type="EMBL" id="JACHNY010000003">
    <property type="protein sequence ID" value="MBB4617724.1"/>
    <property type="molecule type" value="Genomic_DNA"/>
</dbReference>
<gene>
    <name evidence="2" type="ORF">GGQ96_001852</name>
</gene>
<dbReference type="RefSeq" id="WP_184113840.1">
    <property type="nucleotide sequence ID" value="NZ_JACHNY010000003.1"/>
</dbReference>
<dbReference type="AlphaFoldDB" id="A0A7W7AIL6"/>
<protein>
    <recommendedName>
        <fullName evidence="4">DUF883 family protein</fullName>
    </recommendedName>
</protein>
<feature type="transmembrane region" description="Helical" evidence="1">
    <location>
        <begin position="51"/>
        <end position="68"/>
    </location>
</feature>
<name>A0A7W7AIL6_9SPHN</name>
<keyword evidence="3" id="KW-1185">Reference proteome</keyword>
<evidence type="ECO:0000313" key="2">
    <source>
        <dbReference type="EMBL" id="MBB4617724.1"/>
    </source>
</evidence>
<evidence type="ECO:0000256" key="1">
    <source>
        <dbReference type="SAM" id="Phobius"/>
    </source>
</evidence>
<accession>A0A7W7AIL6</accession>